<evidence type="ECO:0000256" key="5">
    <source>
        <dbReference type="ARBA" id="ARBA00022597"/>
    </source>
</evidence>
<sequence length="736" mass="80763">MSNNIQVTPLKTRRLFIALLAFACLFSTQVFANKTVTVNSTDAELSQLDAQESDHEHHYRIHIGDKIHIALPGEESLNQGFTVNKQGQIILQEVGVLDVAGLTRVQLQHKVMTALSRVFKDLNGAQVYLAQKQKLVFVLGYVHTPGEVLLPGDADIQMALKAAGGLRAGAQLDQLQLRKSGQAPKRFNYKRYLDSGESDLLPQLSSMDTLFVPASSKIGNIEMEFDPSKIAAGGDATDRLAIKVFGEVHSQGSFVFDEKSNLVEYLMKAGGVTRYAGVEQIRVIIDSKPVLFNLTRYLDSGDLHLLPKIAAGTTIFVPKKEEQINAGANMIYVMGEVFKPGAYQGQAEASFMDILANAGGPTRFAESRQIRIIKASGEVRPFDLSAYTEGSSREGLPHIQAGDAIFVPEKTDINEKSWLKVAPSRAVRVLGEVVRPGRVEWSDEMSFLDLLAHVGGPTSRADTSGIDIVSKDKQGTLQSYRFDLDSFIKQGRAEHELPTIVAGATIRVHDLPTDPTDNKSQWVRQASDKSIYVFGQVGAPGRYMFTDDMHFLDILAAADGPTDKADLRNIRISHRNKKTAKISKVNLALYFETGDEHLLPKVSTGDTIYLPEQNRHWLEKAKETTVRVLGSVNKPGRYAFDDNMTILDLLAQAGGTSDSAHIEKITVINLSCCRDQARIFDLSGFAKSADFSLLPVIRAGDTVYVPDEGESTLAKVRNGLENTFELVSLAALLGFL</sequence>
<keyword evidence="9" id="KW-0406">Ion transport</keyword>
<feature type="domain" description="Soluble ligand binding" evidence="17">
    <location>
        <begin position="626"/>
        <end position="669"/>
    </location>
</feature>
<dbReference type="Gene3D" id="3.10.560.10">
    <property type="entry name" value="Outer membrane lipoprotein wza domain like"/>
    <property type="match status" value="6"/>
</dbReference>
<dbReference type="InterPro" id="IPR054765">
    <property type="entry name" value="SLBB_dom"/>
</dbReference>
<evidence type="ECO:0000313" key="20">
    <source>
        <dbReference type="Proteomes" id="UP000032568"/>
    </source>
</evidence>
<evidence type="ECO:0000256" key="2">
    <source>
        <dbReference type="ARBA" id="ARBA00009450"/>
    </source>
</evidence>
<evidence type="ECO:0000256" key="12">
    <source>
        <dbReference type="ARBA" id="ARBA00023139"/>
    </source>
</evidence>
<evidence type="ECO:0000259" key="16">
    <source>
        <dbReference type="Pfam" id="PF02563"/>
    </source>
</evidence>
<keyword evidence="11" id="KW-0472">Membrane</keyword>
<dbReference type="GO" id="GO:0015288">
    <property type="term" value="F:porin activity"/>
    <property type="evidence" value="ECO:0007669"/>
    <property type="project" value="UniProtKB-KW"/>
</dbReference>
<organism evidence="19 20">
    <name type="scientific">Thalassomonas actiniarum</name>
    <dbReference type="NCBI Taxonomy" id="485447"/>
    <lineage>
        <taxon>Bacteria</taxon>
        <taxon>Pseudomonadati</taxon>
        <taxon>Pseudomonadota</taxon>
        <taxon>Gammaproteobacteria</taxon>
        <taxon>Alteromonadales</taxon>
        <taxon>Colwelliaceae</taxon>
        <taxon>Thalassomonas</taxon>
    </lineage>
</organism>
<evidence type="ECO:0000256" key="15">
    <source>
        <dbReference type="SAM" id="SignalP"/>
    </source>
</evidence>
<keyword evidence="8" id="KW-0625">Polysaccharide transport</keyword>
<dbReference type="RefSeq" id="WP_084692906.1">
    <property type="nucleotide sequence ID" value="NZ_CP059735.1"/>
</dbReference>
<comment type="similarity">
    <text evidence="2">Belongs to the BexD/CtrA/VexA family.</text>
</comment>
<protein>
    <submittedName>
        <fullName evidence="19">SLBB domain-containing protein</fullName>
    </submittedName>
</protein>
<comment type="subcellular location">
    <subcellularLocation>
        <location evidence="1">Cell outer membrane</location>
        <topology evidence="1">Multi-pass membrane protein</topology>
    </subcellularLocation>
</comment>
<proteinExistence type="inferred from homology"/>
<reference evidence="19 20" key="2">
    <citation type="journal article" date="2022" name="Mar. Drugs">
        <title>Bioassay-Guided Fractionation Leads to the Detection of Cholic Acid Generated by the Rare Thalassomonas sp.</title>
        <authorList>
            <person name="Pheiffer F."/>
            <person name="Schneider Y.K."/>
            <person name="Hansen E.H."/>
            <person name="Andersen J.H."/>
            <person name="Isaksson J."/>
            <person name="Busche T."/>
            <person name="R C."/>
            <person name="Kalinowski J."/>
            <person name="Zyl L.V."/>
            <person name="Trindade M."/>
        </authorList>
    </citation>
    <scope>NUCLEOTIDE SEQUENCE [LARGE SCALE GENOMIC DNA]</scope>
    <source>
        <strain evidence="19 20">A5K-106</strain>
    </source>
</reference>
<feature type="domain" description="Soluble ligand binding" evidence="17">
    <location>
        <begin position="427"/>
        <end position="476"/>
    </location>
</feature>
<keyword evidence="7 15" id="KW-0732">Signal</keyword>
<feature type="domain" description="SLBB" evidence="18">
    <location>
        <begin position="529"/>
        <end position="608"/>
    </location>
</feature>
<keyword evidence="14" id="KW-0449">Lipoprotein</keyword>
<gene>
    <name evidence="19" type="ORF">SG35_015810</name>
</gene>
<dbReference type="Proteomes" id="UP000032568">
    <property type="component" value="Chromosome"/>
</dbReference>
<keyword evidence="4" id="KW-1134">Transmembrane beta strand</keyword>
<keyword evidence="3" id="KW-0813">Transport</keyword>
<evidence type="ECO:0000259" key="17">
    <source>
        <dbReference type="Pfam" id="PF10531"/>
    </source>
</evidence>
<keyword evidence="13" id="KW-0998">Cell outer membrane</keyword>
<dbReference type="EMBL" id="CP059735">
    <property type="protein sequence ID" value="WDD96835.1"/>
    <property type="molecule type" value="Genomic_DNA"/>
</dbReference>
<name>A0AAF0C1J7_9GAMM</name>
<evidence type="ECO:0000256" key="8">
    <source>
        <dbReference type="ARBA" id="ARBA00023047"/>
    </source>
</evidence>
<dbReference type="Pfam" id="PF22461">
    <property type="entry name" value="SLBB_2"/>
    <property type="match status" value="1"/>
</dbReference>
<feature type="domain" description="Soluble ligand binding" evidence="17">
    <location>
        <begin position="330"/>
        <end position="383"/>
    </location>
</feature>
<keyword evidence="5" id="KW-0762">Sugar transport</keyword>
<reference evidence="19 20" key="1">
    <citation type="journal article" date="2015" name="Genome Announc.">
        <title>Draft Genome Sequences of Marine Isolates of Thalassomonas viridans and Thalassomonas actiniarum.</title>
        <authorList>
            <person name="Olonade I."/>
            <person name="van Zyl L.J."/>
            <person name="Trindade M."/>
        </authorList>
    </citation>
    <scope>NUCLEOTIDE SEQUENCE [LARGE SCALE GENOMIC DNA]</scope>
    <source>
        <strain evidence="19 20">A5K-106</strain>
    </source>
</reference>
<dbReference type="Pfam" id="PF10531">
    <property type="entry name" value="SLBB"/>
    <property type="match status" value="4"/>
</dbReference>
<evidence type="ECO:0000256" key="14">
    <source>
        <dbReference type="ARBA" id="ARBA00023288"/>
    </source>
</evidence>
<dbReference type="InterPro" id="IPR049712">
    <property type="entry name" value="Poly_export"/>
</dbReference>
<dbReference type="PANTHER" id="PTHR33619:SF3">
    <property type="entry name" value="POLYSACCHARIDE EXPORT PROTEIN GFCE-RELATED"/>
    <property type="match status" value="1"/>
</dbReference>
<evidence type="ECO:0000256" key="6">
    <source>
        <dbReference type="ARBA" id="ARBA00022692"/>
    </source>
</evidence>
<dbReference type="GO" id="GO:0046930">
    <property type="term" value="C:pore complex"/>
    <property type="evidence" value="ECO:0007669"/>
    <property type="project" value="UniProtKB-KW"/>
</dbReference>
<keyword evidence="12" id="KW-0564">Palmitate</keyword>
<feature type="domain" description="Soluble ligand binding" evidence="17">
    <location>
        <begin position="136"/>
        <end position="179"/>
    </location>
</feature>
<evidence type="ECO:0000256" key="1">
    <source>
        <dbReference type="ARBA" id="ARBA00004571"/>
    </source>
</evidence>
<feature type="signal peptide" evidence="15">
    <location>
        <begin position="1"/>
        <end position="32"/>
    </location>
</feature>
<evidence type="ECO:0000256" key="13">
    <source>
        <dbReference type="ARBA" id="ARBA00023237"/>
    </source>
</evidence>
<evidence type="ECO:0000256" key="7">
    <source>
        <dbReference type="ARBA" id="ARBA00022729"/>
    </source>
</evidence>
<accession>A0AAF0C1J7</accession>
<dbReference type="Pfam" id="PF02563">
    <property type="entry name" value="Poly_export"/>
    <property type="match status" value="1"/>
</dbReference>
<dbReference type="PANTHER" id="PTHR33619">
    <property type="entry name" value="POLYSACCHARIDE EXPORT PROTEIN GFCE-RELATED"/>
    <property type="match status" value="1"/>
</dbReference>
<evidence type="ECO:0000256" key="10">
    <source>
        <dbReference type="ARBA" id="ARBA00023114"/>
    </source>
</evidence>
<evidence type="ECO:0000256" key="9">
    <source>
        <dbReference type="ARBA" id="ARBA00023065"/>
    </source>
</evidence>
<keyword evidence="10" id="KW-0626">Porin</keyword>
<evidence type="ECO:0000313" key="19">
    <source>
        <dbReference type="EMBL" id="WDD96835.1"/>
    </source>
</evidence>
<dbReference type="KEGG" id="tact:SG35_015810"/>
<feature type="chain" id="PRO_5042087262" evidence="15">
    <location>
        <begin position="33"/>
        <end position="736"/>
    </location>
</feature>
<dbReference type="GO" id="GO:0015159">
    <property type="term" value="F:polysaccharide transmembrane transporter activity"/>
    <property type="evidence" value="ECO:0007669"/>
    <property type="project" value="InterPro"/>
</dbReference>
<evidence type="ECO:0000256" key="3">
    <source>
        <dbReference type="ARBA" id="ARBA00022448"/>
    </source>
</evidence>
<dbReference type="Gene3D" id="3.30.1950.10">
    <property type="entry name" value="wza like domain"/>
    <property type="match status" value="1"/>
</dbReference>
<feature type="domain" description="Polysaccharide export protein N-terminal" evidence="16">
    <location>
        <begin position="56"/>
        <end position="121"/>
    </location>
</feature>
<evidence type="ECO:0000256" key="11">
    <source>
        <dbReference type="ARBA" id="ARBA00023136"/>
    </source>
</evidence>
<dbReference type="GO" id="GO:0009279">
    <property type="term" value="C:cell outer membrane"/>
    <property type="evidence" value="ECO:0007669"/>
    <property type="project" value="UniProtKB-SubCell"/>
</dbReference>
<keyword evidence="6" id="KW-0812">Transmembrane</keyword>
<evidence type="ECO:0000259" key="18">
    <source>
        <dbReference type="Pfam" id="PF22461"/>
    </source>
</evidence>
<dbReference type="AlphaFoldDB" id="A0AAF0C1J7"/>
<dbReference type="InterPro" id="IPR003715">
    <property type="entry name" value="Poly_export_N"/>
</dbReference>
<dbReference type="InterPro" id="IPR019554">
    <property type="entry name" value="Soluble_ligand-bd"/>
</dbReference>
<evidence type="ECO:0000256" key="4">
    <source>
        <dbReference type="ARBA" id="ARBA00022452"/>
    </source>
</evidence>
<dbReference type="GO" id="GO:0006811">
    <property type="term" value="P:monoatomic ion transport"/>
    <property type="evidence" value="ECO:0007669"/>
    <property type="project" value="UniProtKB-KW"/>
</dbReference>
<keyword evidence="20" id="KW-1185">Reference proteome</keyword>